<dbReference type="OrthoDB" id="9808017at2"/>
<evidence type="ECO:0000313" key="2">
    <source>
        <dbReference type="Proteomes" id="UP000256329"/>
    </source>
</evidence>
<dbReference type="Proteomes" id="UP000256329">
    <property type="component" value="Unassembled WGS sequence"/>
</dbReference>
<accession>A0A3D8P3D3</accession>
<reference evidence="1 2" key="1">
    <citation type="submission" date="2018-08" db="EMBL/GenBank/DDBJ databases">
        <title>Form III RuBisCO-mediated autotrophy in Thermodesulfobium bacteria.</title>
        <authorList>
            <person name="Toshchakov S.V."/>
            <person name="Kublanov I.V."/>
            <person name="Frolov E."/>
            <person name="Bonch-Osmolovskaya E.A."/>
            <person name="Tourova T.P."/>
            <person name="Chernych N.A."/>
            <person name="Lebedinsky A.V."/>
        </authorList>
    </citation>
    <scope>NUCLEOTIDE SEQUENCE [LARGE SCALE GENOMIC DNA]</scope>
    <source>
        <strain evidence="1 2">SR</strain>
    </source>
</reference>
<protein>
    <submittedName>
        <fullName evidence="1">Uncharacterized protein</fullName>
    </submittedName>
</protein>
<sequence length="230" mass="25784">MNADTTVAKTRHPAPLTGVYVETEQGTVRACSVSVEVAYILHDEERGKKYYAVRLGPPLDTEVLVPTGKGAAGIARAVAEAGAWVNVKLLAQHLDNWLAENWAGLPVKTRAPGESQDDDPEALSIYEQFLLWVDANVSAFDSGQWGYVEEGNPERRILVLPPVLGAFFQKVGVRTESERRAVLRCWKERGWLRVQNNNKFTVVRREHDGRLRRFYEVVEKVVEKLETGSV</sequence>
<dbReference type="RefSeq" id="WP_115793195.1">
    <property type="nucleotide sequence ID" value="NZ_QSLN01000018.1"/>
</dbReference>
<organism evidence="1 2">
    <name type="scientific">Ammonifex thiophilus</name>
    <dbReference type="NCBI Taxonomy" id="444093"/>
    <lineage>
        <taxon>Bacteria</taxon>
        <taxon>Bacillati</taxon>
        <taxon>Bacillota</taxon>
        <taxon>Clostridia</taxon>
        <taxon>Thermoanaerobacterales</taxon>
        <taxon>Thermoanaerobacteraceae</taxon>
        <taxon>Ammonifex</taxon>
    </lineage>
</organism>
<gene>
    <name evidence="1" type="ORF">DXX99_09220</name>
</gene>
<dbReference type="EMBL" id="QSLN01000018">
    <property type="protein sequence ID" value="RDV81686.1"/>
    <property type="molecule type" value="Genomic_DNA"/>
</dbReference>
<keyword evidence="2" id="KW-1185">Reference proteome</keyword>
<evidence type="ECO:0000313" key="1">
    <source>
        <dbReference type="EMBL" id="RDV81686.1"/>
    </source>
</evidence>
<name>A0A3D8P3D3_9THEO</name>
<proteinExistence type="predicted"/>
<comment type="caution">
    <text evidence="1">The sequence shown here is derived from an EMBL/GenBank/DDBJ whole genome shotgun (WGS) entry which is preliminary data.</text>
</comment>
<dbReference type="AlphaFoldDB" id="A0A3D8P3D3"/>